<dbReference type="RefSeq" id="WP_033397398.1">
    <property type="nucleotide sequence ID" value="NZ_ATVD01000002.1"/>
</dbReference>
<comment type="cofactor">
    <cofactor evidence="7">
        <name>Fe(2+)</name>
        <dbReference type="ChEBI" id="CHEBI:29033"/>
    </cofactor>
    <text evidence="7">Binds 2 Fe(2+) ions per subunit.</text>
</comment>
<evidence type="ECO:0000256" key="3">
    <source>
        <dbReference type="ARBA" id="ARBA00022723"/>
    </source>
</evidence>
<feature type="binding site" evidence="7">
    <location>
        <position position="54"/>
    </location>
    <ligand>
        <name>Fe cation</name>
        <dbReference type="ChEBI" id="CHEBI:24875"/>
        <label>1</label>
        <note>catalytic</note>
    </ligand>
</feature>
<sequence>MLTPAFNLQAWIDQNRHLLKPPVGNKCIVDGDFIVMIVGGPNQRTDYHWDEGPEFFYQIEGEMVLRLQEDGAVRDIPIKAGEMFYLPPRVPHSPQRMADSVGLVIERRRLAHEDDGLLWFCEQCNHKIYEEYFHLDNIETDFPAVFERFYRSRAHRTCQTCGHLNPAPSKFEFPDT</sequence>
<dbReference type="HAMAP" id="MF_00825">
    <property type="entry name" value="3_HAO"/>
    <property type="match status" value="1"/>
</dbReference>
<dbReference type="NCBIfam" id="NF009763">
    <property type="entry name" value="PRK13264.1"/>
    <property type="match status" value="1"/>
</dbReference>
<accession>A0A091AZ89</accession>
<evidence type="ECO:0000256" key="5">
    <source>
        <dbReference type="ARBA" id="ARBA00023002"/>
    </source>
</evidence>
<dbReference type="OrthoDB" id="5002379at2"/>
<keyword evidence="3 7" id="KW-0479">Metal-binding</keyword>
<dbReference type="STRING" id="1121015.GCA_000420545_01152"/>
<feature type="binding site" evidence="7">
    <location>
        <position position="96"/>
    </location>
    <ligand>
        <name>substrate</name>
    </ligand>
</feature>
<reference evidence="8 9" key="1">
    <citation type="submission" date="2013-09" db="EMBL/GenBank/DDBJ databases">
        <title>Genome sequencing of Arenimonas oryziterrae.</title>
        <authorList>
            <person name="Chen F."/>
            <person name="Wang G."/>
        </authorList>
    </citation>
    <scope>NUCLEOTIDE SEQUENCE [LARGE SCALE GENOMIC DNA]</scope>
    <source>
        <strain evidence="8 9">YC6267</strain>
    </source>
</reference>
<dbReference type="PATRIC" id="fig|1121015.4.peg.204"/>
<feature type="binding site" evidence="7">
    <location>
        <position position="106"/>
    </location>
    <ligand>
        <name>substrate</name>
    </ligand>
</feature>
<dbReference type="SUPFAM" id="SSF51182">
    <property type="entry name" value="RmlC-like cupins"/>
    <property type="match status" value="1"/>
</dbReference>
<name>A0A091AZ89_9GAMM</name>
<dbReference type="GO" id="GO:0008198">
    <property type="term" value="F:ferrous iron binding"/>
    <property type="evidence" value="ECO:0007669"/>
    <property type="project" value="UniProtKB-UniRule"/>
</dbReference>
<feature type="binding site" evidence="7">
    <location>
        <position position="92"/>
    </location>
    <ligand>
        <name>Fe cation</name>
        <dbReference type="ChEBI" id="CHEBI:24875"/>
        <label>1</label>
        <note>catalytic</note>
    </ligand>
</feature>
<evidence type="ECO:0000256" key="7">
    <source>
        <dbReference type="HAMAP-Rule" id="MF_00825"/>
    </source>
</evidence>
<dbReference type="GO" id="GO:0009435">
    <property type="term" value="P:NAD+ biosynthetic process"/>
    <property type="evidence" value="ECO:0007669"/>
    <property type="project" value="UniProtKB-UniPathway"/>
</dbReference>
<evidence type="ECO:0000313" key="9">
    <source>
        <dbReference type="Proteomes" id="UP000029385"/>
    </source>
</evidence>
<dbReference type="InterPro" id="IPR014710">
    <property type="entry name" value="RmlC-like_jellyroll"/>
</dbReference>
<dbReference type="Proteomes" id="UP000029385">
    <property type="component" value="Unassembled WGS sequence"/>
</dbReference>
<comment type="similarity">
    <text evidence="7">Belongs to the 3-HAO family.</text>
</comment>
<keyword evidence="9" id="KW-1185">Reference proteome</keyword>
<feature type="binding site" evidence="7">
    <location>
        <position position="158"/>
    </location>
    <ligand>
        <name>Fe cation</name>
        <dbReference type="ChEBI" id="CHEBI:24875"/>
        <label>2</label>
    </ligand>
</feature>
<proteinExistence type="inferred from homology"/>
<dbReference type="AlphaFoldDB" id="A0A091AZ89"/>
<feature type="binding site" evidence="7">
    <location>
        <position position="44"/>
    </location>
    <ligand>
        <name>O2</name>
        <dbReference type="ChEBI" id="CHEBI:15379"/>
    </ligand>
</feature>
<keyword evidence="5 7" id="KW-0560">Oxidoreductase</keyword>
<gene>
    <name evidence="7" type="primary">nbaC</name>
    <name evidence="8" type="ORF">N789_01030</name>
</gene>
<dbReference type="eggNOG" id="COG0662">
    <property type="taxonomic scope" value="Bacteria"/>
</dbReference>
<dbReference type="GO" id="GO:0000334">
    <property type="term" value="F:3-hydroxyanthranilate 3,4-dioxygenase activity"/>
    <property type="evidence" value="ECO:0007669"/>
    <property type="project" value="UniProtKB-UniRule"/>
</dbReference>
<dbReference type="InterPro" id="IPR010329">
    <property type="entry name" value="3hydroanth_dOase"/>
</dbReference>
<evidence type="ECO:0000256" key="4">
    <source>
        <dbReference type="ARBA" id="ARBA00022964"/>
    </source>
</evidence>
<dbReference type="NCBIfam" id="TIGR03037">
    <property type="entry name" value="anthran_nbaC"/>
    <property type="match status" value="1"/>
</dbReference>
<dbReference type="PANTHER" id="PTHR15497">
    <property type="entry name" value="3-HYDROXYANTHRANILATE 3,4-DIOXYGENASE"/>
    <property type="match status" value="1"/>
</dbReference>
<comment type="caution">
    <text evidence="8">The sequence shown here is derived from an EMBL/GenBank/DDBJ whole genome shotgun (WGS) entry which is preliminary data.</text>
</comment>
<feature type="binding site" evidence="7">
    <location>
        <position position="121"/>
    </location>
    <ligand>
        <name>Fe cation</name>
        <dbReference type="ChEBI" id="CHEBI:24875"/>
        <label>2</label>
    </ligand>
</feature>
<dbReference type="EMBL" id="AVCI01000001">
    <property type="protein sequence ID" value="KFN44622.1"/>
    <property type="molecule type" value="Genomic_DNA"/>
</dbReference>
<feature type="binding site" evidence="7">
    <location>
        <position position="54"/>
    </location>
    <ligand>
        <name>substrate</name>
    </ligand>
</feature>
<organism evidence="8 9">
    <name type="scientific">Arenimonas oryziterrae DSM 21050 = YC6267</name>
    <dbReference type="NCBI Taxonomy" id="1121015"/>
    <lineage>
        <taxon>Bacteria</taxon>
        <taxon>Pseudomonadati</taxon>
        <taxon>Pseudomonadota</taxon>
        <taxon>Gammaproteobacteria</taxon>
        <taxon>Lysobacterales</taxon>
        <taxon>Lysobacteraceae</taxon>
        <taxon>Arenimonas</taxon>
    </lineage>
</organism>
<keyword evidence="4 7" id="KW-0223">Dioxygenase</keyword>
<dbReference type="GO" id="GO:0043420">
    <property type="term" value="P:anthranilate metabolic process"/>
    <property type="evidence" value="ECO:0007669"/>
    <property type="project" value="UniProtKB-UniRule"/>
</dbReference>
<dbReference type="InterPro" id="IPR011051">
    <property type="entry name" value="RmlC_Cupin_sf"/>
</dbReference>
<comment type="subunit">
    <text evidence="7">Homodimer.</text>
</comment>
<keyword evidence="2 7" id="KW-0662">Pyridine nucleotide biosynthesis</keyword>
<evidence type="ECO:0000256" key="1">
    <source>
        <dbReference type="ARBA" id="ARBA00002752"/>
    </source>
</evidence>
<comment type="catalytic activity">
    <reaction evidence="7">
        <text>3-hydroxyanthranilate + O2 = (2Z,4Z)-2-amino-3-carboxymuconate 6-semialdehyde</text>
        <dbReference type="Rhea" id="RHEA:17953"/>
        <dbReference type="ChEBI" id="CHEBI:15379"/>
        <dbReference type="ChEBI" id="CHEBI:36559"/>
        <dbReference type="ChEBI" id="CHEBI:77612"/>
        <dbReference type="EC" id="1.13.11.6"/>
    </reaction>
</comment>
<comment type="function">
    <text evidence="1 7">Catalyzes the oxidative ring opening of 3-hydroxyanthranilate to 2-amino-3-carboxymuconate semialdehyde, which spontaneously cyclizes to quinolinate.</text>
</comment>
<feature type="binding site" evidence="7">
    <location>
        <position position="48"/>
    </location>
    <ligand>
        <name>Fe cation</name>
        <dbReference type="ChEBI" id="CHEBI:24875"/>
        <label>1</label>
        <note>catalytic</note>
    </ligand>
</feature>
<keyword evidence="6 7" id="KW-0408">Iron</keyword>
<evidence type="ECO:0000256" key="2">
    <source>
        <dbReference type="ARBA" id="ARBA00022642"/>
    </source>
</evidence>
<dbReference type="PANTHER" id="PTHR15497:SF1">
    <property type="entry name" value="3-HYDROXYANTHRANILATE 3,4-DIOXYGENASE"/>
    <property type="match status" value="1"/>
</dbReference>
<feature type="binding site" evidence="7">
    <location>
        <position position="124"/>
    </location>
    <ligand>
        <name>Fe cation</name>
        <dbReference type="ChEBI" id="CHEBI:24875"/>
        <label>2</label>
    </ligand>
</feature>
<dbReference type="GO" id="GO:0019805">
    <property type="term" value="P:quinolinate biosynthetic process"/>
    <property type="evidence" value="ECO:0007669"/>
    <property type="project" value="UniProtKB-UniRule"/>
</dbReference>
<feature type="binding site" evidence="7">
    <location>
        <position position="161"/>
    </location>
    <ligand>
        <name>Fe cation</name>
        <dbReference type="ChEBI" id="CHEBI:24875"/>
        <label>2</label>
    </ligand>
</feature>
<dbReference type="UniPathway" id="UPA00253">
    <property type="reaction ID" value="UER00330"/>
</dbReference>
<evidence type="ECO:0000313" key="8">
    <source>
        <dbReference type="EMBL" id="KFN44622.1"/>
    </source>
</evidence>
<dbReference type="Gene3D" id="2.60.120.10">
    <property type="entry name" value="Jelly Rolls"/>
    <property type="match status" value="1"/>
</dbReference>
<protein>
    <recommendedName>
        <fullName evidence="7">3-hydroxyanthranilate 3,4-dioxygenase</fullName>
        <ecNumber evidence="7">1.13.11.6</ecNumber>
    </recommendedName>
    <alternativeName>
        <fullName evidence="7">3-hydroxyanthranilate oxygenase</fullName>
        <shortName evidence="7">3-HAO</shortName>
    </alternativeName>
    <alternativeName>
        <fullName evidence="7">3-hydroxyanthranilic acid dioxygenase</fullName>
        <shortName evidence="7">HAD</shortName>
    </alternativeName>
</protein>
<dbReference type="EC" id="1.13.11.6" evidence="7"/>
<dbReference type="CDD" id="cd06123">
    <property type="entry name" value="cupin_HAO"/>
    <property type="match status" value="1"/>
</dbReference>
<dbReference type="Pfam" id="PF06052">
    <property type="entry name" value="3-HAO"/>
    <property type="match status" value="1"/>
</dbReference>
<comment type="pathway">
    <text evidence="7">Cofactor biosynthesis; NAD(+) biosynthesis; quinolinate from L-kynurenine: step 3/3.</text>
</comment>
<dbReference type="GO" id="GO:0006569">
    <property type="term" value="P:L-tryptophan catabolic process"/>
    <property type="evidence" value="ECO:0007669"/>
    <property type="project" value="UniProtKB-UniRule"/>
</dbReference>
<evidence type="ECO:0000256" key="6">
    <source>
        <dbReference type="ARBA" id="ARBA00023004"/>
    </source>
</evidence>